<dbReference type="Proteomes" id="UP001157502">
    <property type="component" value="Chromosome 21"/>
</dbReference>
<comment type="caution">
    <text evidence="1">The sequence shown here is derived from an EMBL/GenBank/DDBJ whole genome shotgun (WGS) entry which is preliminary data.</text>
</comment>
<dbReference type="EMBL" id="CM055748">
    <property type="protein sequence ID" value="KAJ7995611.1"/>
    <property type="molecule type" value="Genomic_DNA"/>
</dbReference>
<accession>A0ACC2FWD5</accession>
<evidence type="ECO:0000313" key="1">
    <source>
        <dbReference type="EMBL" id="KAJ7995611.1"/>
    </source>
</evidence>
<evidence type="ECO:0000313" key="2">
    <source>
        <dbReference type="Proteomes" id="UP001157502"/>
    </source>
</evidence>
<name>A0ACC2FWD5_DALPE</name>
<protein>
    <submittedName>
        <fullName evidence="1">Uncharacterized protein</fullName>
    </submittedName>
</protein>
<keyword evidence="2" id="KW-1185">Reference proteome</keyword>
<sequence length="135" mass="14979">MWCGDFNVHSALWGGERTDRNGQVIEALIEGRGLVCLNDGRGTRMDMRIGKESVLDLTLVSSEVAGTSEWEVARQRTVGSDHYPIVCVVGQRDKEGVEEGLGRWVFSKADWVRFQVMSERGLKSGVEAGGEVEHR</sequence>
<gene>
    <name evidence="1" type="ORF">DPEC_G00246380</name>
</gene>
<reference evidence="1" key="1">
    <citation type="submission" date="2021-05" db="EMBL/GenBank/DDBJ databases">
        <authorList>
            <person name="Pan Q."/>
            <person name="Jouanno E."/>
            <person name="Zahm M."/>
            <person name="Klopp C."/>
            <person name="Cabau C."/>
            <person name="Louis A."/>
            <person name="Berthelot C."/>
            <person name="Parey E."/>
            <person name="Roest Crollius H."/>
            <person name="Montfort J."/>
            <person name="Robinson-Rechavi M."/>
            <person name="Bouchez O."/>
            <person name="Lampietro C."/>
            <person name="Lopez Roques C."/>
            <person name="Donnadieu C."/>
            <person name="Postlethwait J."/>
            <person name="Bobe J."/>
            <person name="Dillon D."/>
            <person name="Chandos A."/>
            <person name="von Hippel F."/>
            <person name="Guiguen Y."/>
        </authorList>
    </citation>
    <scope>NUCLEOTIDE SEQUENCE</scope>
    <source>
        <strain evidence="1">YG-Jan2019</strain>
    </source>
</reference>
<proteinExistence type="predicted"/>
<organism evidence="1 2">
    <name type="scientific">Dallia pectoralis</name>
    <name type="common">Alaska blackfish</name>
    <dbReference type="NCBI Taxonomy" id="75939"/>
    <lineage>
        <taxon>Eukaryota</taxon>
        <taxon>Metazoa</taxon>
        <taxon>Chordata</taxon>
        <taxon>Craniata</taxon>
        <taxon>Vertebrata</taxon>
        <taxon>Euteleostomi</taxon>
        <taxon>Actinopterygii</taxon>
        <taxon>Neopterygii</taxon>
        <taxon>Teleostei</taxon>
        <taxon>Protacanthopterygii</taxon>
        <taxon>Esociformes</taxon>
        <taxon>Umbridae</taxon>
        <taxon>Dallia</taxon>
    </lineage>
</organism>